<evidence type="ECO:0000313" key="2">
    <source>
        <dbReference type="Proteomes" id="UP000287972"/>
    </source>
</evidence>
<evidence type="ECO:0008006" key="3">
    <source>
        <dbReference type="Google" id="ProtNLM"/>
    </source>
</evidence>
<protein>
    <recommendedName>
        <fullName evidence="3">N-acetylglutamate synthase</fullName>
    </recommendedName>
</protein>
<proteinExistence type="predicted"/>
<dbReference type="AlphaFoldDB" id="A0A428RJC8"/>
<dbReference type="Pfam" id="PF26421">
    <property type="entry name" value="Avidin_like"/>
    <property type="match status" value="1"/>
</dbReference>
<dbReference type="InterPro" id="IPR058595">
    <property type="entry name" value="Avidin-like"/>
</dbReference>
<dbReference type="Proteomes" id="UP000287972">
    <property type="component" value="Unassembled WGS sequence"/>
</dbReference>
<keyword evidence="2" id="KW-1185">Reference proteome</keyword>
<comment type="caution">
    <text evidence="1">The sequence shown here is derived from an EMBL/GenBank/DDBJ whole genome shotgun (WGS) entry which is preliminary data.</text>
</comment>
<gene>
    <name evidence="1" type="ORF">CEP51_008903</name>
</gene>
<evidence type="ECO:0000313" key="1">
    <source>
        <dbReference type="EMBL" id="RSL77629.1"/>
    </source>
</evidence>
<name>A0A428RJC8_9HYPO</name>
<sequence>MLFYRVARASRQFNNNRQLYFSTNTASFKMSLYDGKVFRSASNTSNGEVGSETRFHYHQDGKIVWAEYSGGSVVRGTLIATVKDEDNSLDMRYQHVNKEGELMTGQCRSTPEVLADGRLRLHEKWKWTSGDRSEGESVIEEVREEYAGQ</sequence>
<reference evidence="1 2" key="1">
    <citation type="submission" date="2017-06" db="EMBL/GenBank/DDBJ databases">
        <title>Comparative genomic analysis of Ambrosia Fusariam Clade fungi.</title>
        <authorList>
            <person name="Stajich J.E."/>
            <person name="Carrillo J."/>
            <person name="Kijimoto T."/>
            <person name="Eskalen A."/>
            <person name="O'Donnell K."/>
            <person name="Kasson M."/>
        </authorList>
    </citation>
    <scope>NUCLEOTIDE SEQUENCE [LARGE SCALE GENOMIC DNA]</scope>
    <source>
        <strain evidence="1 2">NRRL62606</strain>
    </source>
</reference>
<organism evidence="1 2">
    <name type="scientific">Fusarium floridanum</name>
    <dbReference type="NCBI Taxonomy" id="1325733"/>
    <lineage>
        <taxon>Eukaryota</taxon>
        <taxon>Fungi</taxon>
        <taxon>Dikarya</taxon>
        <taxon>Ascomycota</taxon>
        <taxon>Pezizomycotina</taxon>
        <taxon>Sordariomycetes</taxon>
        <taxon>Hypocreomycetidae</taxon>
        <taxon>Hypocreales</taxon>
        <taxon>Nectriaceae</taxon>
        <taxon>Fusarium</taxon>
        <taxon>Fusarium solani species complex</taxon>
    </lineage>
</organism>
<accession>A0A428RJC8</accession>
<dbReference type="EMBL" id="NKCL01000240">
    <property type="protein sequence ID" value="RSL77629.1"/>
    <property type="molecule type" value="Genomic_DNA"/>
</dbReference>